<dbReference type="Proteomes" id="UP001159427">
    <property type="component" value="Unassembled WGS sequence"/>
</dbReference>
<dbReference type="Pfam" id="PF05679">
    <property type="entry name" value="CHGN"/>
    <property type="match status" value="1"/>
</dbReference>
<gene>
    <name evidence="11" type="ORF">PEVE_00006625</name>
</gene>
<dbReference type="SUPFAM" id="SSF53448">
    <property type="entry name" value="Nucleotide-diphospho-sugar transferases"/>
    <property type="match status" value="1"/>
</dbReference>
<dbReference type="PROSITE" id="PS51820">
    <property type="entry name" value="PA14"/>
    <property type="match status" value="1"/>
</dbReference>
<keyword evidence="4 9" id="KW-0812">Transmembrane</keyword>
<keyword evidence="8 9" id="KW-0472">Membrane</keyword>
<evidence type="ECO:0000256" key="3">
    <source>
        <dbReference type="ARBA" id="ARBA00022679"/>
    </source>
</evidence>
<dbReference type="InterPro" id="IPR029044">
    <property type="entry name" value="Nucleotide-diphossugar_trans"/>
</dbReference>
<comment type="similarity">
    <text evidence="2 9">Belongs to the chondroitin N-acetylgalactosaminyltransferase family.</text>
</comment>
<evidence type="ECO:0000256" key="1">
    <source>
        <dbReference type="ARBA" id="ARBA00004447"/>
    </source>
</evidence>
<dbReference type="PANTHER" id="PTHR12369">
    <property type="entry name" value="CHONDROITIN SYNTHASE"/>
    <property type="match status" value="1"/>
</dbReference>
<keyword evidence="12" id="KW-1185">Reference proteome</keyword>
<dbReference type="EC" id="2.4.1.-" evidence="9"/>
<organism evidence="11 12">
    <name type="scientific">Porites evermanni</name>
    <dbReference type="NCBI Taxonomy" id="104178"/>
    <lineage>
        <taxon>Eukaryota</taxon>
        <taxon>Metazoa</taxon>
        <taxon>Cnidaria</taxon>
        <taxon>Anthozoa</taxon>
        <taxon>Hexacorallia</taxon>
        <taxon>Scleractinia</taxon>
        <taxon>Fungiina</taxon>
        <taxon>Poritidae</taxon>
        <taxon>Porites</taxon>
    </lineage>
</organism>
<evidence type="ECO:0000259" key="10">
    <source>
        <dbReference type="PROSITE" id="PS51820"/>
    </source>
</evidence>
<evidence type="ECO:0000256" key="6">
    <source>
        <dbReference type="ARBA" id="ARBA00022989"/>
    </source>
</evidence>
<protein>
    <recommendedName>
        <fullName evidence="9">Hexosyltransferase</fullName>
        <ecNumber evidence="9">2.4.1.-</ecNumber>
    </recommendedName>
</protein>
<accession>A0ABN8LTA9</accession>
<dbReference type="EMBL" id="CALNXI010000143">
    <property type="protein sequence ID" value="CAH3020309.1"/>
    <property type="molecule type" value="Genomic_DNA"/>
</dbReference>
<keyword evidence="6 9" id="KW-1133">Transmembrane helix</keyword>
<name>A0ABN8LTA9_9CNID</name>
<feature type="domain" description="PA14" evidence="10">
    <location>
        <begin position="115"/>
        <end position="279"/>
    </location>
</feature>
<comment type="caution">
    <text evidence="11">The sequence shown here is derived from an EMBL/GenBank/DDBJ whole genome shotgun (WGS) entry which is preliminary data.</text>
</comment>
<dbReference type="Gene3D" id="3.90.550.10">
    <property type="entry name" value="Spore Coat Polysaccharide Biosynthesis Protein SpsA, Chain A"/>
    <property type="match status" value="1"/>
</dbReference>
<evidence type="ECO:0000256" key="5">
    <source>
        <dbReference type="ARBA" id="ARBA00022968"/>
    </source>
</evidence>
<evidence type="ECO:0000256" key="2">
    <source>
        <dbReference type="ARBA" id="ARBA00009239"/>
    </source>
</evidence>
<evidence type="ECO:0000313" key="11">
    <source>
        <dbReference type="EMBL" id="CAH3020309.1"/>
    </source>
</evidence>
<dbReference type="PANTHER" id="PTHR12369:SF5">
    <property type="entry name" value="HEXOSYLTRANSFERASE"/>
    <property type="match status" value="1"/>
</dbReference>
<reference evidence="11 12" key="1">
    <citation type="submission" date="2022-05" db="EMBL/GenBank/DDBJ databases">
        <authorList>
            <consortium name="Genoscope - CEA"/>
            <person name="William W."/>
        </authorList>
    </citation>
    <scope>NUCLEOTIDE SEQUENCE [LARGE SCALE GENOMIC DNA]</scope>
</reference>
<dbReference type="InterPro" id="IPR037524">
    <property type="entry name" value="PA14/GLEYA"/>
</dbReference>
<evidence type="ECO:0000256" key="8">
    <source>
        <dbReference type="ARBA" id="ARBA00023136"/>
    </source>
</evidence>
<proteinExistence type="inferred from homology"/>
<keyword evidence="7 9" id="KW-0333">Golgi apparatus</keyword>
<comment type="subcellular location">
    <subcellularLocation>
        <location evidence="1 9">Golgi apparatus</location>
        <location evidence="1 9">Golgi stack membrane</location>
        <topology evidence="1 9">Single-pass type II membrane protein</topology>
    </subcellularLocation>
</comment>
<keyword evidence="5 9" id="KW-0735">Signal-anchor</keyword>
<sequence length="683" mass="78450">MKTMRVCYNQAKRNRIQILLLIIFVLAFTVCIYLGIQSRTTIVYMEDGKYTTKGISNDVFQYIKEVKSYEASSEGTVQASKSSITRRISPNDLGDKVTLLHEQKLENEIKDVPHSLPGFLNHHIWEHVCGYRVESLREFILFPQAPSKRRTLSMSSAQRSDEHNNFGEQIFGLISPNMTGKYQFAISSSGNSELWLSSDETSENLRKIAFVTSDNHLGRSQPGNFSNTPSQISSACFLTKNNRYLISILHKHNVGRAHLDVAWRLFGREVKFNVISSLFLWAVVNDSHVTDNTVQISDYQEQLQRSHVMHPPFVDSEQIKDVLTSCHYEPSYLVKHKLIRFQGARNKSNTHFAAVYPADSTNNTLPLLENEDIWWWENAIGNARTDPNLAKEVVLIYMGALEEKFPRRFKLQEIVSVEHVPDPRKGDRFLLELLLTDSRTGGRNILLSEHVFRSSKDKKLYYPEGFYWKKQVTVNIVVPVKNGGRWALYFIKNIAEITRQTKDLNVRVIIIDYESTDINIEAVLNKSSLRQFTVVRIPREEGFKRAVALQLGAEAVKDPHSVLFLCDLHLKIPSNLIPTIRKHCIEGKMAFAPVVKRLKCGYYPDLPFGYWETLGFGLLAIYKSDFDRVGGMNVREFTKWGGEDWDLLDRILMSGLEVERLKIPDFYHFFHPSFEGSNQRVGA</sequence>
<evidence type="ECO:0000256" key="9">
    <source>
        <dbReference type="RuleBase" id="RU364016"/>
    </source>
</evidence>
<feature type="transmembrane region" description="Helical" evidence="9">
    <location>
        <begin position="16"/>
        <end position="36"/>
    </location>
</feature>
<evidence type="ECO:0000256" key="7">
    <source>
        <dbReference type="ARBA" id="ARBA00023034"/>
    </source>
</evidence>
<evidence type="ECO:0000256" key="4">
    <source>
        <dbReference type="ARBA" id="ARBA00022692"/>
    </source>
</evidence>
<dbReference type="InterPro" id="IPR008428">
    <property type="entry name" value="Chond_GalNAc"/>
</dbReference>
<keyword evidence="3 9" id="KW-0808">Transferase</keyword>
<evidence type="ECO:0000313" key="12">
    <source>
        <dbReference type="Proteomes" id="UP001159427"/>
    </source>
</evidence>
<dbReference type="InterPro" id="IPR051227">
    <property type="entry name" value="CS_glycosyltransferase"/>
</dbReference>